<dbReference type="Gene3D" id="3.40.50.10320">
    <property type="entry name" value="LmbE-like"/>
    <property type="match status" value="1"/>
</dbReference>
<dbReference type="GO" id="GO:0016811">
    <property type="term" value="F:hydrolase activity, acting on carbon-nitrogen (but not peptide) bonds, in linear amides"/>
    <property type="evidence" value="ECO:0007669"/>
    <property type="project" value="TreeGrafter"/>
</dbReference>
<dbReference type="EMBL" id="JACXJA010000042">
    <property type="protein sequence ID" value="MBD2865469.1"/>
    <property type="molecule type" value="Genomic_DNA"/>
</dbReference>
<dbReference type="Pfam" id="PF02585">
    <property type="entry name" value="PIG-L"/>
    <property type="match status" value="1"/>
</dbReference>
<sequence>MNVLAIACHPDDLEIGCGGTLAKYAALGHSVTMVHVANGNKGHKIIQPDELRLIRAKEAQNSGALIGAKVFSMDIADLNVKSDEDALIRKLVNVIRQTEPDIIITHPPEDYMKDHMEVSKAVFDASFCATVPHYEADVPAPANAKVAPIYYMDTLAGVGFLPTEYVDITDYIDTKLAMNAAHESQIKWLYEHDGIDFLDFVKTVSKFRGLQCGAGFAEGFVPCKAWPRMTTVRLLP</sequence>
<gene>
    <name evidence="1" type="ORF">IDH45_26145</name>
</gene>
<dbReference type="PANTHER" id="PTHR12993">
    <property type="entry name" value="N-ACETYLGLUCOSAMINYL-PHOSPHATIDYLINOSITOL DE-N-ACETYLASE-RELATED"/>
    <property type="match status" value="1"/>
</dbReference>
<dbReference type="PANTHER" id="PTHR12993:SF11">
    <property type="entry name" value="N-ACETYLGLUCOSAMINYL-PHOSPHATIDYLINOSITOL DE-N-ACETYLASE"/>
    <property type="match status" value="1"/>
</dbReference>
<dbReference type="InterPro" id="IPR024078">
    <property type="entry name" value="LmbE-like_dom_sf"/>
</dbReference>
<protein>
    <submittedName>
        <fullName evidence="1">PIG-L family deacetylase</fullName>
    </submittedName>
</protein>
<accession>A0A927CCD0</accession>
<dbReference type="AlphaFoldDB" id="A0A927CCD0"/>
<reference evidence="1" key="1">
    <citation type="submission" date="2020-09" db="EMBL/GenBank/DDBJ databases">
        <title>A novel bacterium of genus Paenibacillus, isolated from South China Sea.</title>
        <authorList>
            <person name="Huang H."/>
            <person name="Mo K."/>
            <person name="Hu Y."/>
        </authorList>
    </citation>
    <scope>NUCLEOTIDE SEQUENCE</scope>
    <source>
        <strain evidence="1">IB182363</strain>
    </source>
</reference>
<evidence type="ECO:0000313" key="2">
    <source>
        <dbReference type="Proteomes" id="UP000639396"/>
    </source>
</evidence>
<organism evidence="1 2">
    <name type="scientific">Paenibacillus oceani</name>
    <dbReference type="NCBI Taxonomy" id="2772510"/>
    <lineage>
        <taxon>Bacteria</taxon>
        <taxon>Bacillati</taxon>
        <taxon>Bacillota</taxon>
        <taxon>Bacilli</taxon>
        <taxon>Bacillales</taxon>
        <taxon>Paenibacillaceae</taxon>
        <taxon>Paenibacillus</taxon>
    </lineage>
</organism>
<evidence type="ECO:0000313" key="1">
    <source>
        <dbReference type="EMBL" id="MBD2865469.1"/>
    </source>
</evidence>
<dbReference type="InterPro" id="IPR003737">
    <property type="entry name" value="GlcNAc_PI_deacetylase-related"/>
</dbReference>
<name>A0A927CCD0_9BACL</name>
<dbReference type="Proteomes" id="UP000639396">
    <property type="component" value="Unassembled WGS sequence"/>
</dbReference>
<proteinExistence type="predicted"/>
<dbReference type="RefSeq" id="WP_190931088.1">
    <property type="nucleotide sequence ID" value="NZ_JACXJA010000042.1"/>
</dbReference>
<comment type="caution">
    <text evidence="1">The sequence shown here is derived from an EMBL/GenBank/DDBJ whole genome shotgun (WGS) entry which is preliminary data.</text>
</comment>
<keyword evidence="2" id="KW-1185">Reference proteome</keyword>
<dbReference type="SUPFAM" id="SSF102588">
    <property type="entry name" value="LmbE-like"/>
    <property type="match status" value="1"/>
</dbReference>